<dbReference type="PANTHER" id="PTHR48187">
    <property type="entry name" value="LD21810P"/>
    <property type="match status" value="1"/>
</dbReference>
<dbReference type="SUPFAM" id="SSF52540">
    <property type="entry name" value="P-loop containing nucleoside triphosphate hydrolases"/>
    <property type="match status" value="1"/>
</dbReference>
<keyword evidence="3" id="KW-1185">Reference proteome</keyword>
<dbReference type="OrthoDB" id="5086500at2759"/>
<feature type="region of interest" description="Disordered" evidence="1">
    <location>
        <begin position="1418"/>
        <end position="1456"/>
    </location>
</feature>
<feature type="compositionally biased region" description="Basic and acidic residues" evidence="1">
    <location>
        <begin position="950"/>
        <end position="963"/>
    </location>
</feature>
<comment type="caution">
    <text evidence="2">The sequence shown here is derived from an EMBL/GenBank/DDBJ whole genome shotgun (WGS) entry which is preliminary data.</text>
</comment>
<evidence type="ECO:0000313" key="3">
    <source>
        <dbReference type="Proteomes" id="UP000018001"/>
    </source>
</evidence>
<feature type="region of interest" description="Disordered" evidence="1">
    <location>
        <begin position="329"/>
        <end position="349"/>
    </location>
</feature>
<dbReference type="GO" id="GO:0043531">
    <property type="term" value="F:ADP binding"/>
    <property type="evidence" value="ECO:0007669"/>
    <property type="project" value="InterPro"/>
</dbReference>
<dbReference type="HOGENOM" id="CLU_001668_1_0_1"/>
<feature type="region of interest" description="Disordered" evidence="1">
    <location>
        <begin position="1064"/>
        <end position="1333"/>
    </location>
</feature>
<dbReference type="InterPro" id="IPR029058">
    <property type="entry name" value="AB_hydrolase_fold"/>
</dbReference>
<feature type="compositionally biased region" description="Basic and acidic residues" evidence="1">
    <location>
        <begin position="924"/>
        <end position="936"/>
    </location>
</feature>
<feature type="region of interest" description="Disordered" evidence="1">
    <location>
        <begin position="870"/>
        <end position="1035"/>
    </location>
</feature>
<reference evidence="3" key="1">
    <citation type="journal article" date="2014" name="Genome Announc.">
        <title>Draft genome sequence of the formaldehyde-resistant fungus Byssochlamys spectabilis No. 5 (anamorph Paecilomyces variotii No. 5) (NBRC109023).</title>
        <authorList>
            <person name="Oka T."/>
            <person name="Ekino K."/>
            <person name="Fukuda K."/>
            <person name="Nomura Y."/>
        </authorList>
    </citation>
    <scope>NUCLEOTIDE SEQUENCE [LARGE SCALE GENOMIC DNA]</scope>
    <source>
        <strain evidence="3">No. 5 / NBRC 109023</strain>
    </source>
</reference>
<feature type="compositionally biased region" description="Polar residues" evidence="1">
    <location>
        <begin position="1316"/>
        <end position="1329"/>
    </location>
</feature>
<feature type="compositionally biased region" description="Polar residues" evidence="1">
    <location>
        <begin position="872"/>
        <end position="892"/>
    </location>
</feature>
<gene>
    <name evidence="2" type="ORF">PVAR5_3897</name>
</gene>
<feature type="compositionally biased region" description="Low complexity" evidence="1">
    <location>
        <begin position="1303"/>
        <end position="1314"/>
    </location>
</feature>
<feature type="compositionally biased region" description="Polar residues" evidence="1">
    <location>
        <begin position="1278"/>
        <end position="1292"/>
    </location>
</feature>
<organism evidence="2 3">
    <name type="scientific">Byssochlamys spectabilis (strain No. 5 / NBRC 109023)</name>
    <name type="common">Paecilomyces variotii</name>
    <dbReference type="NCBI Taxonomy" id="1356009"/>
    <lineage>
        <taxon>Eukaryota</taxon>
        <taxon>Fungi</taxon>
        <taxon>Dikarya</taxon>
        <taxon>Ascomycota</taxon>
        <taxon>Pezizomycotina</taxon>
        <taxon>Eurotiomycetes</taxon>
        <taxon>Eurotiomycetidae</taxon>
        <taxon>Eurotiales</taxon>
        <taxon>Thermoascaceae</taxon>
        <taxon>Paecilomyces</taxon>
    </lineage>
</organism>
<dbReference type="SUPFAM" id="SSF53474">
    <property type="entry name" value="alpha/beta-Hydrolases"/>
    <property type="match status" value="1"/>
</dbReference>
<feature type="compositionally biased region" description="Low complexity" evidence="1">
    <location>
        <begin position="1226"/>
        <end position="1244"/>
    </location>
</feature>
<dbReference type="Gene3D" id="3.40.50.1820">
    <property type="entry name" value="alpha/beta hydrolase"/>
    <property type="match status" value="1"/>
</dbReference>
<feature type="compositionally biased region" description="Low complexity" evidence="1">
    <location>
        <begin position="980"/>
        <end position="991"/>
    </location>
</feature>
<dbReference type="PANTHER" id="PTHR48187:SF2">
    <property type="entry name" value="LD21810P"/>
    <property type="match status" value="1"/>
</dbReference>
<dbReference type="InterPro" id="IPR027417">
    <property type="entry name" value="P-loop_NTPase"/>
</dbReference>
<feature type="compositionally biased region" description="Low complexity" evidence="1">
    <location>
        <begin position="893"/>
        <end position="903"/>
    </location>
</feature>
<protein>
    <submittedName>
        <fullName evidence="2">LipA and NB-ARC domain protein</fullName>
    </submittedName>
</protein>
<feature type="compositionally biased region" description="Low complexity" evidence="1">
    <location>
        <begin position="1102"/>
        <end position="1147"/>
    </location>
</feature>
<accession>V5FZT4</accession>
<dbReference type="Gene3D" id="3.40.50.300">
    <property type="entry name" value="P-loop containing nucleotide triphosphate hydrolases"/>
    <property type="match status" value="1"/>
</dbReference>
<dbReference type="Proteomes" id="UP000018001">
    <property type="component" value="Unassembled WGS sequence"/>
</dbReference>
<sequence length="1456" mass="160901">MTDAIRATKPKQIKQIGVTEVYRSQREKPLVDIVLVHGLNGHPKDTWTSRNTDVFWPGDLLPEILEPYRVRILTYGYNANVTAFTEGTSKDRIHHHAETLGADLSANRNLRGASENPIIFVCHSLGGLIVKRALIYCRSVANEKLEHLRSIYVSTYGILFLGTPHEGSDIAKWGLLLQNICSAVLPKKFMDSSPQLIKALKSDSETLQNISRLFVDIQPRFRIYFFHETRPTDLKGTRELIVDERSAAPNFEGVERMGIEADHSHMCKFDDEDAPGYEAVADALIRYARDAPAFIANRWVQEKREAMLARKARADEIYNGGRDFAFTGSMPDIGHKGTPNTTDPPRAASEGINSPLSWSLELPTQQSPLFVVPPGFHPNAFFVGMEKELNELHSRLFKAKKRVERVTAVLVCGSPGSGKSQLAREYIYTHRQEYPGGIFWIDAKSLQSASNCFWDIAQAAALVDGHELENPGVRFVDRYVETVRNWFQSREEWLLVFDGLSFDKDEDINNFKQFLPFNKNSSIIYTSINRTLRKKQRLFEPYCLMVQPLKVEEACKLLFKDLGIKLPTKKQRQKAKELAEYYQCLPLAIHAIGHRLNASSKPIETYQINSHLTDEKLAEPYLIIMNDLWVNKHYEALNLINLLSFLGHHIPVGLLTLGKSELEAFNVQIMTSIHAGEPGDLDNTFAVLLRYGLIERGPDLYNLKRRSPTFESTTDDVPDVKAVAPDLSESQTDGSLETMVSSVYRSAIDVIKIHSVVQRFCRDELILMDDEQRQLPSSQRRSPDRGMQDAGFHDSWLVVATRVFCKSYENARAKMQGSKDSGLVKDYREYETHAGTLAEHFSKKKLSASPPIVREARGLLKEVAKSIKSDIQRISPSSSQESFQNQKSIFDRSSSSSSVPESSSADEGPPRWDGSESGSIRVESPQEMRPTHRVRLDPFPPHIYRAASLQDHDPGYETDGEGRHRTHGTSPTLSQITEKPTSPASSPPQSSEEQGWEVVHRPKSKIPVPARNSRPKGRRTSRDLGQFRPKPALTKLSSVECKGAVRDPMSAPISKAEASLAAMHLPPRGGSKPVTRGQLHKSNSVTYATIAAGASRGRGRARTLSSRGSSPSPASAALTHSALPLRNHSSGDSLRSRSSNVQSSPLSTEAKLSYSAHSDTGLALPGYSPRSLDPVSATGSRRNSRQASSSRSMDITRELSSGFTPGALAPLPYDEEISITRRQHATSTSMSPVTSPPTRSRSPVAHPSAILPGTSPTQMPAGYTSEPPISDGEPMSRGPSTQSTQSWHTDPTSVRYPPPGLPIPSIGPAIPATPLNGPSQFIPQPQALSGTGGWAGAANENILQPEAAYTPQDVRAARLSGQWTRFEYGGEPDFLYPNDLTYNLQDPRRRLQPYGLPQEGALPRHIPAHNLAVPMVPSPVSPATPSQIPLSRGRAVQRARSGSSPSRGISGLGLRM</sequence>
<feature type="compositionally biased region" description="Polar residues" evidence="1">
    <location>
        <begin position="968"/>
        <end position="979"/>
    </location>
</feature>
<proteinExistence type="predicted"/>
<dbReference type="InParanoid" id="V5FZT4"/>
<evidence type="ECO:0000313" key="2">
    <source>
        <dbReference type="EMBL" id="GAD95256.1"/>
    </source>
</evidence>
<feature type="compositionally biased region" description="Low complexity" evidence="1">
    <location>
        <begin position="1438"/>
        <end position="1456"/>
    </location>
</feature>
<dbReference type="eggNOG" id="KOG2029">
    <property type="taxonomic scope" value="Eukaryota"/>
</dbReference>
<name>V5FZT4_BYSSN</name>
<evidence type="ECO:0000256" key="1">
    <source>
        <dbReference type="SAM" id="MobiDB-lite"/>
    </source>
</evidence>
<dbReference type="EMBL" id="BAUL01000119">
    <property type="protein sequence ID" value="GAD95256.1"/>
    <property type="molecule type" value="Genomic_DNA"/>
</dbReference>